<feature type="repeat" description="ANK" evidence="3">
    <location>
        <begin position="611"/>
        <end position="633"/>
    </location>
</feature>
<dbReference type="InterPro" id="IPR049050">
    <property type="entry name" value="nSTAND3"/>
</dbReference>
<keyword evidence="4" id="KW-0175">Coiled coil</keyword>
<dbReference type="AlphaFoldDB" id="A0A8B6EFD3"/>
<feature type="repeat" description="ANK" evidence="3">
    <location>
        <begin position="545"/>
        <end position="577"/>
    </location>
</feature>
<dbReference type="Proteomes" id="UP000596742">
    <property type="component" value="Unassembled WGS sequence"/>
</dbReference>
<feature type="domain" description="Novel STAND NTPase 3" evidence="5">
    <location>
        <begin position="99"/>
        <end position="252"/>
    </location>
</feature>
<dbReference type="Pfam" id="PF20720">
    <property type="entry name" value="nSTAND3"/>
    <property type="match status" value="1"/>
</dbReference>
<dbReference type="InterPro" id="IPR027417">
    <property type="entry name" value="P-loop_NTPase"/>
</dbReference>
<dbReference type="OrthoDB" id="6121610at2759"/>
<evidence type="ECO:0000256" key="1">
    <source>
        <dbReference type="ARBA" id="ARBA00022737"/>
    </source>
</evidence>
<sequence length="642" mass="74349">MQQECDHLKIRPLDQTNQEIMLEIKRSNDEIRDLKVSFERLEMSHTEIKKSHEVLQEDHADVSRKLQKLETSQKDTVPWNVREQINKILVDWGNDVKMFIKTRAAQQVLKCLQENSCVTITAGSGAGKTATLQYVALQMSIEEYDVIIVSDPVDIIKFHNPNNKALFVIDDLCGNFSIDQSDIKKWNPLIERIKKILENKRTKIIAACRLQVFQDDKFNILSIFKSCVCNMLSNEICLSKAEKQSIAELYLKAKTSEIADLYDLYDCFPLLCKMWHDNPTFDVVDLFQKPFSVYESEIDKLFQMGHYTKYCALALCVIFNNELKEEILTEDIDPATKIVIENTCQACKLNRGVSLLVIKDELDSLTNTYVCKKLKNFCGNEYFYTTLHDKIFDFLAFYFGQKITNCLIKNADSCLINKRFLLEKAEDMDQFITVVPQKYHQNYIQRLIDEWSKGNVNNIFDNINMRKPQFRLKLLVHLKKLDKSCQKQLAQTFDNETNQMDFHYSWPCKDIRYSTALLHFCSIGDISLIDWCLRNEIDINQCTHGNQSSVMIASEHGHKEIVRMLLDRGADLKTIDRYGRSPLMKACTHGHIGIVKILLDRGADCNKCDSSGQSPVMIACEHGYTEIVKFLLNDFDNRKSRL</sequence>
<proteinExistence type="predicted"/>
<feature type="coiled-coil region" evidence="4">
    <location>
        <begin position="17"/>
        <end position="72"/>
    </location>
</feature>
<dbReference type="PANTHER" id="PTHR24173:SF74">
    <property type="entry name" value="ANKYRIN REPEAT DOMAIN-CONTAINING PROTEIN 16"/>
    <property type="match status" value="1"/>
</dbReference>
<dbReference type="PROSITE" id="PS50297">
    <property type="entry name" value="ANK_REP_REGION"/>
    <property type="match status" value="3"/>
</dbReference>
<evidence type="ECO:0000256" key="4">
    <source>
        <dbReference type="SAM" id="Coils"/>
    </source>
</evidence>
<dbReference type="Pfam" id="PF12796">
    <property type="entry name" value="Ank_2"/>
    <property type="match status" value="1"/>
</dbReference>
<feature type="repeat" description="ANK" evidence="3">
    <location>
        <begin position="578"/>
        <end position="610"/>
    </location>
</feature>
<keyword evidence="1" id="KW-0677">Repeat</keyword>
<gene>
    <name evidence="6" type="ORF">MGAL_10B005163</name>
</gene>
<protein>
    <recommendedName>
        <fullName evidence="5">Novel STAND NTPase 3 domain-containing protein</fullName>
    </recommendedName>
</protein>
<dbReference type="EMBL" id="UYJE01005033">
    <property type="protein sequence ID" value="VDI33398.1"/>
    <property type="molecule type" value="Genomic_DNA"/>
</dbReference>
<accession>A0A8B6EFD3</accession>
<evidence type="ECO:0000259" key="5">
    <source>
        <dbReference type="Pfam" id="PF20720"/>
    </source>
</evidence>
<name>A0A8B6EFD3_MYTGA</name>
<reference evidence="6" key="1">
    <citation type="submission" date="2018-11" db="EMBL/GenBank/DDBJ databases">
        <authorList>
            <person name="Alioto T."/>
            <person name="Alioto T."/>
        </authorList>
    </citation>
    <scope>NUCLEOTIDE SEQUENCE</scope>
</reference>
<dbReference type="InterPro" id="IPR036770">
    <property type="entry name" value="Ankyrin_rpt-contain_sf"/>
</dbReference>
<dbReference type="SUPFAM" id="SSF52540">
    <property type="entry name" value="P-loop containing nucleoside triphosphate hydrolases"/>
    <property type="match status" value="1"/>
</dbReference>
<evidence type="ECO:0000313" key="7">
    <source>
        <dbReference type="Proteomes" id="UP000596742"/>
    </source>
</evidence>
<dbReference type="PANTHER" id="PTHR24173">
    <property type="entry name" value="ANKYRIN REPEAT CONTAINING"/>
    <property type="match status" value="1"/>
</dbReference>
<organism evidence="6 7">
    <name type="scientific">Mytilus galloprovincialis</name>
    <name type="common">Mediterranean mussel</name>
    <dbReference type="NCBI Taxonomy" id="29158"/>
    <lineage>
        <taxon>Eukaryota</taxon>
        <taxon>Metazoa</taxon>
        <taxon>Spiralia</taxon>
        <taxon>Lophotrochozoa</taxon>
        <taxon>Mollusca</taxon>
        <taxon>Bivalvia</taxon>
        <taxon>Autobranchia</taxon>
        <taxon>Pteriomorphia</taxon>
        <taxon>Mytilida</taxon>
        <taxon>Mytiloidea</taxon>
        <taxon>Mytilidae</taxon>
        <taxon>Mytilinae</taxon>
        <taxon>Mytilus</taxon>
    </lineage>
</organism>
<evidence type="ECO:0000256" key="3">
    <source>
        <dbReference type="PROSITE-ProRule" id="PRU00023"/>
    </source>
</evidence>
<comment type="caution">
    <text evidence="6">The sequence shown here is derived from an EMBL/GenBank/DDBJ whole genome shotgun (WGS) entry which is preliminary data.</text>
</comment>
<keyword evidence="2 3" id="KW-0040">ANK repeat</keyword>
<keyword evidence="7" id="KW-1185">Reference proteome</keyword>
<dbReference type="InterPro" id="IPR002110">
    <property type="entry name" value="Ankyrin_rpt"/>
</dbReference>
<dbReference type="Gene3D" id="1.25.40.20">
    <property type="entry name" value="Ankyrin repeat-containing domain"/>
    <property type="match status" value="1"/>
</dbReference>
<evidence type="ECO:0000256" key="2">
    <source>
        <dbReference type="ARBA" id="ARBA00023043"/>
    </source>
</evidence>
<dbReference type="SMART" id="SM00248">
    <property type="entry name" value="ANK"/>
    <property type="match status" value="4"/>
</dbReference>
<evidence type="ECO:0000313" key="6">
    <source>
        <dbReference type="EMBL" id="VDI33398.1"/>
    </source>
</evidence>
<dbReference type="SUPFAM" id="SSF48403">
    <property type="entry name" value="Ankyrin repeat"/>
    <property type="match status" value="1"/>
</dbReference>
<dbReference type="PROSITE" id="PS50088">
    <property type="entry name" value="ANK_REPEAT"/>
    <property type="match status" value="3"/>
</dbReference>